<dbReference type="InterPro" id="IPR035965">
    <property type="entry name" value="PAS-like_dom_sf"/>
</dbReference>
<organism evidence="6 7">
    <name type="scientific">Acetoanaerobium noterae</name>
    <dbReference type="NCBI Taxonomy" id="745369"/>
    <lineage>
        <taxon>Bacteria</taxon>
        <taxon>Bacillati</taxon>
        <taxon>Bacillota</taxon>
        <taxon>Clostridia</taxon>
        <taxon>Peptostreptococcales</taxon>
        <taxon>Filifactoraceae</taxon>
        <taxon>Acetoanaerobium</taxon>
    </lineage>
</organism>
<sequence>MKKYIHVLSIVSLSVILLAVGFFIHEIVYAENFTQEEQAYIASKNTVKILVDPDWYPYEEIDEKGNYRGIAADLIALIENRTGLEFELVHTKSWDESLELSKKGKADAISMLNETPERRKWLIFTKPYYTDPNVFITRDEHEYISDLNRFIDETMVLPKGTSIEERLRTDYPKLKILLVDSEAKAIEMVDEKKADMTLRSLTMAAYVINKDGYFNLKISGEIPKYENRLRIGITNDDEMLQGILNKAIDSISQQELQSVINSHISLEYDKGFNYRLFSITFALFSIVLFIGLYWLKKIRSLNKALNERQAELIYLNEKVIESERLYKSILDASPNAIVMLDMKYNIILASNAAIDVLGYNGDNLIGENILQFFAEDEHLEIEKNIDRVFQEENIGTTNYRGRKNDNATIYEVNSRAIKDENGNSINLVSIIRDVTQRATLEEALEAREKQYKELAKELERKNISLSERVSIDNLTGIKNRYYFDERIKEEVDLAKRQKASFSLLLFDLDHFKLVNDNFGHDVGDKVLKRVTDAVSKIIRSYDIFARWGGEEFVVLMPNTTEAEAVPAAEKIRRTVEDISHPDIEKITISIGIAIWEADDDVDQIFVKADKALYTAKNQGRNRVIVYKKS</sequence>
<evidence type="ECO:0000259" key="4">
    <source>
        <dbReference type="PROSITE" id="PS50113"/>
    </source>
</evidence>
<dbReference type="PROSITE" id="PS50112">
    <property type="entry name" value="PAS"/>
    <property type="match status" value="1"/>
</dbReference>
<keyword evidence="1" id="KW-0175">Coiled coil</keyword>
<dbReference type="AlphaFoldDB" id="A0A1T5BH44"/>
<dbReference type="InterPro" id="IPR000160">
    <property type="entry name" value="GGDEF_dom"/>
</dbReference>
<dbReference type="PROSITE" id="PS50113">
    <property type="entry name" value="PAC"/>
    <property type="match status" value="1"/>
</dbReference>
<keyword evidence="7" id="KW-1185">Reference proteome</keyword>
<evidence type="ECO:0000313" key="7">
    <source>
        <dbReference type="Proteomes" id="UP000243406"/>
    </source>
</evidence>
<dbReference type="SUPFAM" id="SSF55073">
    <property type="entry name" value="Nucleotide cyclase"/>
    <property type="match status" value="1"/>
</dbReference>
<dbReference type="Gene3D" id="3.40.190.10">
    <property type="entry name" value="Periplasmic binding protein-like II"/>
    <property type="match status" value="2"/>
</dbReference>
<dbReference type="InterPro" id="IPR043128">
    <property type="entry name" value="Rev_trsase/Diguanyl_cyclase"/>
</dbReference>
<feature type="transmembrane region" description="Helical" evidence="2">
    <location>
        <begin position="274"/>
        <end position="295"/>
    </location>
</feature>
<feature type="domain" description="PAS" evidence="3">
    <location>
        <begin position="322"/>
        <end position="392"/>
    </location>
</feature>
<dbReference type="Gene3D" id="3.30.70.270">
    <property type="match status" value="1"/>
</dbReference>
<evidence type="ECO:0000259" key="5">
    <source>
        <dbReference type="PROSITE" id="PS50887"/>
    </source>
</evidence>
<protein>
    <submittedName>
        <fullName evidence="6">PAS domain S-box-containing protein/diguanylate cyclase (GGDEF) domain-containing protein</fullName>
    </submittedName>
</protein>
<dbReference type="InterPro" id="IPR001638">
    <property type="entry name" value="Solute-binding_3/MltF_N"/>
</dbReference>
<proteinExistence type="predicted"/>
<dbReference type="RefSeq" id="WP_079589479.1">
    <property type="nucleotide sequence ID" value="NZ_FUYN01000003.1"/>
</dbReference>
<accession>A0A1T5BH44</accession>
<dbReference type="InterPro" id="IPR000014">
    <property type="entry name" value="PAS"/>
</dbReference>
<evidence type="ECO:0000259" key="3">
    <source>
        <dbReference type="PROSITE" id="PS50112"/>
    </source>
</evidence>
<dbReference type="EMBL" id="FUYN01000003">
    <property type="protein sequence ID" value="SKB46558.1"/>
    <property type="molecule type" value="Genomic_DNA"/>
</dbReference>
<dbReference type="CDD" id="cd00130">
    <property type="entry name" value="PAS"/>
    <property type="match status" value="1"/>
</dbReference>
<dbReference type="InterPro" id="IPR050469">
    <property type="entry name" value="Diguanylate_Cyclase"/>
</dbReference>
<evidence type="ECO:0000256" key="2">
    <source>
        <dbReference type="SAM" id="Phobius"/>
    </source>
</evidence>
<dbReference type="CDD" id="cd13708">
    <property type="entry name" value="PBP2_BvgS_like_1"/>
    <property type="match status" value="1"/>
</dbReference>
<dbReference type="SUPFAM" id="SSF55785">
    <property type="entry name" value="PYP-like sensor domain (PAS domain)"/>
    <property type="match status" value="1"/>
</dbReference>
<feature type="domain" description="PAC" evidence="4">
    <location>
        <begin position="390"/>
        <end position="446"/>
    </location>
</feature>
<dbReference type="Gene3D" id="3.30.450.20">
    <property type="entry name" value="PAS domain"/>
    <property type="match status" value="1"/>
</dbReference>
<keyword evidence="2" id="KW-1133">Transmembrane helix</keyword>
<evidence type="ECO:0000256" key="1">
    <source>
        <dbReference type="SAM" id="Coils"/>
    </source>
</evidence>
<dbReference type="SUPFAM" id="SSF53850">
    <property type="entry name" value="Periplasmic binding protein-like II"/>
    <property type="match status" value="1"/>
</dbReference>
<dbReference type="SMART" id="SM00091">
    <property type="entry name" value="PAS"/>
    <property type="match status" value="1"/>
</dbReference>
<dbReference type="OrthoDB" id="9804747at2"/>
<dbReference type="NCBIfam" id="TIGR00229">
    <property type="entry name" value="sensory_box"/>
    <property type="match status" value="1"/>
</dbReference>
<dbReference type="Pfam" id="PF13426">
    <property type="entry name" value="PAS_9"/>
    <property type="match status" value="1"/>
</dbReference>
<name>A0A1T5BH44_9FIRM</name>
<dbReference type="CDD" id="cd01949">
    <property type="entry name" value="GGDEF"/>
    <property type="match status" value="1"/>
</dbReference>
<dbReference type="Proteomes" id="UP000243406">
    <property type="component" value="Unassembled WGS sequence"/>
</dbReference>
<dbReference type="GO" id="GO:0052621">
    <property type="term" value="F:diguanylate cyclase activity"/>
    <property type="evidence" value="ECO:0007669"/>
    <property type="project" value="TreeGrafter"/>
</dbReference>
<dbReference type="Pfam" id="PF00990">
    <property type="entry name" value="GGDEF"/>
    <property type="match status" value="1"/>
</dbReference>
<gene>
    <name evidence="6" type="ORF">SAMN02745120_1620</name>
</gene>
<keyword evidence="2" id="KW-0472">Membrane</keyword>
<keyword evidence="2" id="KW-0812">Transmembrane</keyword>
<dbReference type="SMART" id="SM00267">
    <property type="entry name" value="GGDEF"/>
    <property type="match status" value="1"/>
</dbReference>
<feature type="domain" description="GGDEF" evidence="5">
    <location>
        <begin position="499"/>
        <end position="628"/>
    </location>
</feature>
<dbReference type="InterPro" id="IPR000700">
    <property type="entry name" value="PAS-assoc_C"/>
</dbReference>
<dbReference type="InterPro" id="IPR029787">
    <property type="entry name" value="Nucleotide_cyclase"/>
</dbReference>
<feature type="coiled-coil region" evidence="1">
    <location>
        <begin position="437"/>
        <end position="468"/>
    </location>
</feature>
<dbReference type="FunFam" id="3.30.70.270:FF:000001">
    <property type="entry name" value="Diguanylate cyclase domain protein"/>
    <property type="match status" value="1"/>
</dbReference>
<dbReference type="PANTHER" id="PTHR45138:SF9">
    <property type="entry name" value="DIGUANYLATE CYCLASE DGCM-RELATED"/>
    <property type="match status" value="1"/>
</dbReference>
<dbReference type="PANTHER" id="PTHR45138">
    <property type="entry name" value="REGULATORY COMPONENTS OF SENSORY TRANSDUCTION SYSTEM"/>
    <property type="match status" value="1"/>
</dbReference>
<dbReference type="PROSITE" id="PS50887">
    <property type="entry name" value="GGDEF"/>
    <property type="match status" value="1"/>
</dbReference>
<reference evidence="7" key="1">
    <citation type="submission" date="2017-02" db="EMBL/GenBank/DDBJ databases">
        <authorList>
            <person name="Varghese N."/>
            <person name="Submissions S."/>
        </authorList>
    </citation>
    <scope>NUCLEOTIDE SEQUENCE [LARGE SCALE GENOMIC DNA]</scope>
    <source>
        <strain evidence="7">ATCC 35199</strain>
    </source>
</reference>
<dbReference type="SMART" id="SM00062">
    <property type="entry name" value="PBPb"/>
    <property type="match status" value="1"/>
</dbReference>
<dbReference type="NCBIfam" id="TIGR00254">
    <property type="entry name" value="GGDEF"/>
    <property type="match status" value="1"/>
</dbReference>
<evidence type="ECO:0000313" key="6">
    <source>
        <dbReference type="EMBL" id="SKB46558.1"/>
    </source>
</evidence>
<dbReference type="Pfam" id="PF00497">
    <property type="entry name" value="SBP_bac_3"/>
    <property type="match status" value="1"/>
</dbReference>